<dbReference type="AlphaFoldDB" id="A0AAP1WH38"/>
<dbReference type="Proteomes" id="UP000806077">
    <property type="component" value="Unassembled WGS sequence"/>
</dbReference>
<name>A0AAP1WH38_9FLAO</name>
<evidence type="ECO:0000313" key="2">
    <source>
        <dbReference type="Proteomes" id="UP000806077"/>
    </source>
</evidence>
<protein>
    <submittedName>
        <fullName evidence="1">Uncharacterized protein</fullName>
    </submittedName>
</protein>
<sequence length="110" mass="12919">MKTEEKNNYILITSEEKSFQDFFLTFEKEHVNYINNHIIIEVLGDFTCSKENISLFLEYADKHQESGTSFVIIVKDVNIDDFPETFNIVPTLEEAQDVLDMENMQRELGF</sequence>
<gene>
    <name evidence="1" type="ORF">F7645_11390</name>
</gene>
<proteinExistence type="predicted"/>
<dbReference type="RefSeq" id="WP_101955218.1">
    <property type="nucleotide sequence ID" value="NZ_JAFMUA010000016.1"/>
</dbReference>
<accession>A0AAP1WH38</accession>
<evidence type="ECO:0000313" key="1">
    <source>
        <dbReference type="EMBL" id="MBE7696022.1"/>
    </source>
</evidence>
<reference evidence="1 2" key="1">
    <citation type="journal article" date="2020" name="Int. J. Syst. Evol. Microbiol.">
        <title>Tenacibaculum piscium sp. nov., isolated from skin ulcers of sea-farmed fish, and description of Tenacibaculum finnmarkense sp. nov. with subdivision into genomovars finnmarkense and ulcerans.</title>
        <authorList>
            <person name="Olsen A.B."/>
            <person name="Spilsberg B."/>
            <person name="Nilsen H.K."/>
            <person name="Lagesen K."/>
            <person name="Gulla S."/>
            <person name="Avendano-Herrera R."/>
            <person name="Irgang R."/>
            <person name="Duchaud E."/>
            <person name="Colquhoun D.J."/>
        </authorList>
    </citation>
    <scope>NUCLEOTIDE SEQUENCE [LARGE SCALE GENOMIC DNA]</scope>
    <source>
        <strain evidence="1 2">TNO037</strain>
    </source>
</reference>
<comment type="caution">
    <text evidence="1">The sequence shown here is derived from an EMBL/GenBank/DDBJ whole genome shotgun (WGS) entry which is preliminary data.</text>
</comment>
<dbReference type="EMBL" id="WXXV01000019">
    <property type="protein sequence ID" value="MBE7696022.1"/>
    <property type="molecule type" value="Genomic_DNA"/>
</dbReference>
<keyword evidence="2" id="KW-1185">Reference proteome</keyword>
<organism evidence="1 2">
    <name type="scientific">Tenacibaculum finnmarkense genomovar finnmarkense</name>
    <dbReference type="NCBI Taxonomy" id="1458503"/>
    <lineage>
        <taxon>Bacteria</taxon>
        <taxon>Pseudomonadati</taxon>
        <taxon>Bacteroidota</taxon>
        <taxon>Flavobacteriia</taxon>
        <taxon>Flavobacteriales</taxon>
        <taxon>Flavobacteriaceae</taxon>
        <taxon>Tenacibaculum</taxon>
        <taxon>Tenacibaculum finnmarkense</taxon>
    </lineage>
</organism>